<evidence type="ECO:0000313" key="6">
    <source>
        <dbReference type="Proteomes" id="UP001065549"/>
    </source>
</evidence>
<keyword evidence="6" id="KW-1185">Reference proteome</keyword>
<dbReference type="RefSeq" id="WP_148398067.1">
    <property type="nucleotide sequence ID" value="NZ_JAJAGH010000007.1"/>
</dbReference>
<evidence type="ECO:0000256" key="2">
    <source>
        <dbReference type="ARBA" id="ARBA00023004"/>
    </source>
</evidence>
<dbReference type="PROSITE" id="PS00198">
    <property type="entry name" value="4FE4S_FER_1"/>
    <property type="match status" value="1"/>
</dbReference>
<dbReference type="EMBL" id="JAOSHN010000003">
    <property type="protein sequence ID" value="MCU7378635.1"/>
    <property type="molecule type" value="Genomic_DNA"/>
</dbReference>
<evidence type="ECO:0000256" key="3">
    <source>
        <dbReference type="ARBA" id="ARBA00023014"/>
    </source>
</evidence>
<dbReference type="Gene3D" id="3.30.70.20">
    <property type="match status" value="1"/>
</dbReference>
<dbReference type="GO" id="GO:0051536">
    <property type="term" value="F:iron-sulfur cluster binding"/>
    <property type="evidence" value="ECO:0007669"/>
    <property type="project" value="UniProtKB-KW"/>
</dbReference>
<accession>A0A9J6QUK2</accession>
<dbReference type="PROSITE" id="PS51379">
    <property type="entry name" value="4FE4S_FER_2"/>
    <property type="match status" value="1"/>
</dbReference>
<evidence type="ECO:0000313" key="5">
    <source>
        <dbReference type="EMBL" id="MCU7378635.1"/>
    </source>
</evidence>
<dbReference type="InterPro" id="IPR017896">
    <property type="entry name" value="4Fe4S_Fe-S-bd"/>
</dbReference>
<evidence type="ECO:0000256" key="1">
    <source>
        <dbReference type="ARBA" id="ARBA00022723"/>
    </source>
</evidence>
<keyword evidence="1" id="KW-0479">Metal-binding</keyword>
<keyword evidence="3" id="KW-0411">Iron-sulfur</keyword>
<reference evidence="5" key="1">
    <citation type="submission" date="2022-09" db="EMBL/GenBank/DDBJ databases">
        <title>Culturomic study of gut microbiota in children with autism spectrum disorder.</title>
        <authorList>
            <person name="Efimov B.A."/>
            <person name="Chaplin A.V."/>
            <person name="Sokolova S.R."/>
            <person name="Pikina A.P."/>
            <person name="Korzhanova M."/>
            <person name="Belova V."/>
            <person name="Korostin D."/>
        </authorList>
    </citation>
    <scope>NUCLEOTIDE SEQUENCE</scope>
    <source>
        <strain evidence="5">ASD5510</strain>
    </source>
</reference>
<comment type="caution">
    <text evidence="5">The sequence shown here is derived from an EMBL/GenBank/DDBJ whole genome shotgun (WGS) entry which is preliminary data.</text>
</comment>
<name>A0A9J6QUK2_9FIRM</name>
<feature type="domain" description="4Fe-4S ferredoxin-type" evidence="4">
    <location>
        <begin position="2"/>
        <end position="29"/>
    </location>
</feature>
<evidence type="ECO:0000259" key="4">
    <source>
        <dbReference type="PROSITE" id="PS51379"/>
    </source>
</evidence>
<protein>
    <submittedName>
        <fullName evidence="5">Ferredoxin</fullName>
    </submittedName>
</protein>
<keyword evidence="2" id="KW-0408">Iron</keyword>
<sequence>MYTVKIDGDKCLGCRLCAIVCEGLDVRSDVLAYVAEPDKLDNVKEAAAICPENAIKVIEEN</sequence>
<dbReference type="InterPro" id="IPR017900">
    <property type="entry name" value="4Fe4S_Fe_S_CS"/>
</dbReference>
<proteinExistence type="predicted"/>
<dbReference type="Pfam" id="PF13459">
    <property type="entry name" value="Fer4_15"/>
    <property type="match status" value="1"/>
</dbReference>
<gene>
    <name evidence="5" type="ORF">OBO34_09740</name>
</gene>
<dbReference type="Proteomes" id="UP001065549">
    <property type="component" value="Unassembled WGS sequence"/>
</dbReference>
<organism evidence="5 6">
    <name type="scientific">Hominibacterium faecale</name>
    <dbReference type="NCBI Taxonomy" id="2839743"/>
    <lineage>
        <taxon>Bacteria</taxon>
        <taxon>Bacillati</taxon>
        <taxon>Bacillota</taxon>
        <taxon>Clostridia</taxon>
        <taxon>Peptostreptococcales</taxon>
        <taxon>Anaerovoracaceae</taxon>
        <taxon>Hominibacterium</taxon>
    </lineage>
</organism>
<dbReference type="SUPFAM" id="SSF54862">
    <property type="entry name" value="4Fe-4S ferredoxins"/>
    <property type="match status" value="1"/>
</dbReference>
<dbReference type="GO" id="GO:0046872">
    <property type="term" value="F:metal ion binding"/>
    <property type="evidence" value="ECO:0007669"/>
    <property type="project" value="UniProtKB-KW"/>
</dbReference>
<dbReference type="AlphaFoldDB" id="A0A9J6QUK2"/>